<keyword evidence="2" id="KW-0238">DNA-binding</keyword>
<keyword evidence="4" id="KW-0175">Coiled coil</keyword>
<protein>
    <submittedName>
        <fullName evidence="6">GntR family transcriptional regulator</fullName>
    </submittedName>
</protein>
<comment type="caution">
    <text evidence="6">The sequence shown here is derived from an EMBL/GenBank/DDBJ whole genome shotgun (WGS) entry which is preliminary data.</text>
</comment>
<dbReference type="PANTHER" id="PTHR43537">
    <property type="entry name" value="TRANSCRIPTIONAL REGULATOR, GNTR FAMILY"/>
    <property type="match status" value="1"/>
</dbReference>
<dbReference type="Proteomes" id="UP000599074">
    <property type="component" value="Unassembled WGS sequence"/>
</dbReference>
<dbReference type="InterPro" id="IPR036388">
    <property type="entry name" value="WH-like_DNA-bd_sf"/>
</dbReference>
<dbReference type="Pfam" id="PF00392">
    <property type="entry name" value="GntR"/>
    <property type="match status" value="1"/>
</dbReference>
<reference evidence="6" key="1">
    <citation type="submission" date="2021-01" db="EMBL/GenBank/DDBJ databases">
        <title>Whole genome shotgun sequence of Planosporangium mesophilum NBRC 109066.</title>
        <authorList>
            <person name="Komaki H."/>
            <person name="Tamura T."/>
        </authorList>
    </citation>
    <scope>NUCLEOTIDE SEQUENCE</scope>
    <source>
        <strain evidence="6">NBRC 109066</strain>
    </source>
</reference>
<dbReference type="SUPFAM" id="SSF48008">
    <property type="entry name" value="GntR ligand-binding domain-like"/>
    <property type="match status" value="1"/>
</dbReference>
<dbReference type="Pfam" id="PF07729">
    <property type="entry name" value="FCD"/>
    <property type="match status" value="1"/>
</dbReference>
<dbReference type="InterPro" id="IPR011711">
    <property type="entry name" value="GntR_C"/>
</dbReference>
<feature type="domain" description="HTH gntR-type" evidence="5">
    <location>
        <begin position="12"/>
        <end position="79"/>
    </location>
</feature>
<sequence>MDLSAATPPLAQRTSEGVARILRDAILAGQLKPGQPLRERLLAEELGISRTPIREALFILQGEGLVDLIPNRGATVRAVTARDIAQIYALRAVIEAHAARMAAESHTERDLEQMEEAYARLRRLGARATAADQAHADLHFHSCISVATGSDLLQTISRQVLAVTASYRSHYAYRAEQIKAANQQHRAILDALRDRDGDLAAKLVGEHISWSSHVALEHFGSS</sequence>
<dbReference type="SMART" id="SM00895">
    <property type="entry name" value="FCD"/>
    <property type="match status" value="1"/>
</dbReference>
<evidence type="ECO:0000259" key="5">
    <source>
        <dbReference type="PROSITE" id="PS50949"/>
    </source>
</evidence>
<proteinExistence type="predicted"/>
<evidence type="ECO:0000313" key="6">
    <source>
        <dbReference type="EMBL" id="GII23428.1"/>
    </source>
</evidence>
<accession>A0A8J3TBF8</accession>
<dbReference type="GO" id="GO:0003677">
    <property type="term" value="F:DNA binding"/>
    <property type="evidence" value="ECO:0007669"/>
    <property type="project" value="UniProtKB-KW"/>
</dbReference>
<name>A0A8J3TBF8_9ACTN</name>
<dbReference type="PRINTS" id="PR00035">
    <property type="entry name" value="HTHGNTR"/>
</dbReference>
<keyword evidence="1" id="KW-0805">Transcription regulation</keyword>
<keyword evidence="7" id="KW-1185">Reference proteome</keyword>
<evidence type="ECO:0000256" key="1">
    <source>
        <dbReference type="ARBA" id="ARBA00023015"/>
    </source>
</evidence>
<dbReference type="Gene3D" id="1.20.120.530">
    <property type="entry name" value="GntR ligand-binding domain-like"/>
    <property type="match status" value="1"/>
</dbReference>
<organism evidence="6 7">
    <name type="scientific">Planosporangium mesophilum</name>
    <dbReference type="NCBI Taxonomy" id="689768"/>
    <lineage>
        <taxon>Bacteria</taxon>
        <taxon>Bacillati</taxon>
        <taxon>Actinomycetota</taxon>
        <taxon>Actinomycetes</taxon>
        <taxon>Micromonosporales</taxon>
        <taxon>Micromonosporaceae</taxon>
        <taxon>Planosporangium</taxon>
    </lineage>
</organism>
<dbReference type="InterPro" id="IPR000524">
    <property type="entry name" value="Tscrpt_reg_HTH_GntR"/>
</dbReference>
<dbReference type="InterPro" id="IPR008920">
    <property type="entry name" value="TF_FadR/GntR_C"/>
</dbReference>
<dbReference type="CDD" id="cd07377">
    <property type="entry name" value="WHTH_GntR"/>
    <property type="match status" value="1"/>
</dbReference>
<gene>
    <name evidence="6" type="ORF">Pme01_30250</name>
</gene>
<dbReference type="Gene3D" id="1.10.10.10">
    <property type="entry name" value="Winged helix-like DNA-binding domain superfamily/Winged helix DNA-binding domain"/>
    <property type="match status" value="1"/>
</dbReference>
<evidence type="ECO:0000313" key="7">
    <source>
        <dbReference type="Proteomes" id="UP000599074"/>
    </source>
</evidence>
<feature type="coiled-coil region" evidence="4">
    <location>
        <begin position="104"/>
        <end position="131"/>
    </location>
</feature>
<dbReference type="PROSITE" id="PS50949">
    <property type="entry name" value="HTH_GNTR"/>
    <property type="match status" value="1"/>
</dbReference>
<evidence type="ECO:0000256" key="4">
    <source>
        <dbReference type="SAM" id="Coils"/>
    </source>
</evidence>
<evidence type="ECO:0000256" key="2">
    <source>
        <dbReference type="ARBA" id="ARBA00023125"/>
    </source>
</evidence>
<dbReference type="InterPro" id="IPR036390">
    <property type="entry name" value="WH_DNA-bd_sf"/>
</dbReference>
<dbReference type="PANTHER" id="PTHR43537:SF24">
    <property type="entry name" value="GLUCONATE OPERON TRANSCRIPTIONAL REPRESSOR"/>
    <property type="match status" value="1"/>
</dbReference>
<evidence type="ECO:0000256" key="3">
    <source>
        <dbReference type="ARBA" id="ARBA00023163"/>
    </source>
</evidence>
<dbReference type="AlphaFoldDB" id="A0A8J3TBF8"/>
<keyword evidence="3" id="KW-0804">Transcription</keyword>
<dbReference type="SMART" id="SM00345">
    <property type="entry name" value="HTH_GNTR"/>
    <property type="match status" value="1"/>
</dbReference>
<dbReference type="GO" id="GO:0003700">
    <property type="term" value="F:DNA-binding transcription factor activity"/>
    <property type="evidence" value="ECO:0007669"/>
    <property type="project" value="InterPro"/>
</dbReference>
<dbReference type="EMBL" id="BOON01000028">
    <property type="protein sequence ID" value="GII23428.1"/>
    <property type="molecule type" value="Genomic_DNA"/>
</dbReference>
<dbReference type="SUPFAM" id="SSF46785">
    <property type="entry name" value="Winged helix' DNA-binding domain"/>
    <property type="match status" value="1"/>
</dbReference>